<proteinExistence type="predicted"/>
<dbReference type="InterPro" id="IPR011042">
    <property type="entry name" value="6-blade_b-propeller_TolB-like"/>
</dbReference>
<organism evidence="2 3">
    <name type="scientific">Marinicauda algicola</name>
    <dbReference type="NCBI Taxonomy" id="2029849"/>
    <lineage>
        <taxon>Bacteria</taxon>
        <taxon>Pseudomonadati</taxon>
        <taxon>Pseudomonadota</taxon>
        <taxon>Alphaproteobacteria</taxon>
        <taxon>Maricaulales</taxon>
        <taxon>Maricaulaceae</taxon>
        <taxon>Marinicauda</taxon>
    </lineage>
</organism>
<name>A0A4S2H331_9PROT</name>
<feature type="region of interest" description="Disordered" evidence="1">
    <location>
        <begin position="22"/>
        <end position="49"/>
    </location>
</feature>
<dbReference type="RefSeq" id="WP_135994250.1">
    <property type="nucleotide sequence ID" value="NZ_CP071057.1"/>
</dbReference>
<dbReference type="PANTHER" id="PTHR35580">
    <property type="entry name" value="CELL SURFACE GLYCOPROTEIN (S-LAYER PROTEIN)-LIKE PROTEIN"/>
    <property type="match status" value="1"/>
</dbReference>
<dbReference type="AlphaFoldDB" id="A0A4S2H331"/>
<accession>A0A4S2H331</accession>
<dbReference type="Proteomes" id="UP000308054">
    <property type="component" value="Unassembled WGS sequence"/>
</dbReference>
<dbReference type="Gene3D" id="2.120.10.30">
    <property type="entry name" value="TolB, C-terminal domain"/>
    <property type="match status" value="1"/>
</dbReference>
<protein>
    <submittedName>
        <fullName evidence="2">Uncharacterized protein</fullName>
    </submittedName>
</protein>
<dbReference type="EMBL" id="SRXW01000001">
    <property type="protein sequence ID" value="TGY89751.1"/>
    <property type="molecule type" value="Genomic_DNA"/>
</dbReference>
<evidence type="ECO:0000313" key="3">
    <source>
        <dbReference type="Proteomes" id="UP000308054"/>
    </source>
</evidence>
<feature type="compositionally biased region" description="Low complexity" evidence="1">
    <location>
        <begin position="22"/>
        <end position="41"/>
    </location>
</feature>
<dbReference type="OrthoDB" id="7196243at2"/>
<dbReference type="PANTHER" id="PTHR35580:SF1">
    <property type="entry name" value="PHYTASE-LIKE DOMAIN-CONTAINING PROTEIN"/>
    <property type="match status" value="1"/>
</dbReference>
<dbReference type="SUPFAM" id="SSF50998">
    <property type="entry name" value="Quinoprotein alcohol dehydrogenase-like"/>
    <property type="match status" value="1"/>
</dbReference>
<reference evidence="2 3" key="1">
    <citation type="journal article" date="2017" name="Int. J. Syst. Evol. Microbiol.">
        <title>Marinicauda algicola sp. nov., isolated from a marine red alga Rhodosorus marinus.</title>
        <authorList>
            <person name="Jeong S.E."/>
            <person name="Jeon S.H."/>
            <person name="Chun B.H."/>
            <person name="Kim D.W."/>
            <person name="Jeon C.O."/>
        </authorList>
    </citation>
    <scope>NUCLEOTIDE SEQUENCE [LARGE SCALE GENOMIC DNA]</scope>
    <source>
        <strain evidence="2 3">JCM 31718</strain>
    </source>
</reference>
<keyword evidence="3" id="KW-1185">Reference proteome</keyword>
<dbReference type="Gene3D" id="1.20.1330.10">
    <property type="entry name" value="f41 fragment of flagellin, N-terminal domain"/>
    <property type="match status" value="1"/>
</dbReference>
<evidence type="ECO:0000313" key="2">
    <source>
        <dbReference type="EMBL" id="TGY89751.1"/>
    </source>
</evidence>
<gene>
    <name evidence="2" type="ORF">E5163_00995</name>
</gene>
<dbReference type="InterPro" id="IPR052918">
    <property type="entry name" value="Motility_Chemotaxis_Reg"/>
</dbReference>
<sequence>MVLSASLLGAYFNAQTSLRLAGAAGPQPSGASTGTAQGGAAKPEILPPWDPRGEVAALETLRRSVLASGEFFDPKFGEFADLDTGEDEKTLFAMYQGLKRLQSLASPAGEKTTSETDRSFWNRRFQEGVEQMNAYFEGMDLEGVSVLKGEELSKAESTLAISRGSSTYRTGILHSGAFDAEVANFTGNVAFDITVRKNGIDTVISIDLADMGTTTRSLDNVAAHINAELEAAGMLTRFERVKIGEKNEFGIVEGDDFGFEIQGIITEKVTFTPAAGAAPAIYMAGLSGSGDTASGQLTKFTGLSGGASAEFIRRVEADPTLTETTNEDGETTTKAAENPLEIKAMARGADGGLFVVGHTSAAVDGQTLKGGQDLVLMRYDSTGKKLWSRVLGAAESASGAAVTVDTSGNVIVAGSVAGELSGTNKVGGADSLVVKYSADGVEQWTRRFGGTADDRAQSVSVGADGTIYVAGRADSAIGGVANTGGTDGYVRALDASGNTLYTRGVGTGTGTQEVKATAIASDGGLIVATEEEGRAVLTKYAAGDDGTGAPVWTLDLGDMDSGRIGGLAVDETGAIYLSGAAGAGFSPSAPVTANAGGRDAVLVKINDGASASVAFTTFLGSADDNSAAGVAVSGGKVYLTGKTSDALPGGTQNGARNAFAASLDATTGALDWVQQVSGRGGLSEGAGIVVDPAGDNALTRLGLPTGTLSHSDSRLVTDRSSLRAGDHFYVSVDGARKKKITIEAGDTMRSLTFKLNAAFLLDATADVRRASTGDVLRVKPKEGVTVEFFPGDAGEDALEGLGLPTGAITGKASLLDTGGDTTSDAPKIFALELPSRMDISTKEGALAASEALSNAMSKVQRAYRELTADPALKELLAGPKAGKRGGTVPAYLQAQLANYSAGLERLNAGGGGGTLGLF</sequence>
<dbReference type="InterPro" id="IPR011047">
    <property type="entry name" value="Quinoprotein_ADH-like_sf"/>
</dbReference>
<comment type="caution">
    <text evidence="2">The sequence shown here is derived from an EMBL/GenBank/DDBJ whole genome shotgun (WGS) entry which is preliminary data.</text>
</comment>
<evidence type="ECO:0000256" key="1">
    <source>
        <dbReference type="SAM" id="MobiDB-lite"/>
    </source>
</evidence>